<keyword evidence="2" id="KW-1185">Reference proteome</keyword>
<accession>A0A1H8B800</accession>
<protein>
    <submittedName>
        <fullName evidence="1">GpW protein</fullName>
    </submittedName>
</protein>
<dbReference type="OrthoDB" id="6172205at2"/>
<proteinExistence type="predicted"/>
<dbReference type="InterPro" id="IPR036626">
    <property type="entry name" value="GpW_sf"/>
</dbReference>
<dbReference type="SUPFAM" id="SSF64210">
    <property type="entry name" value="Head-to-tail joining protein W, gpW"/>
    <property type="match status" value="1"/>
</dbReference>
<dbReference type="AlphaFoldDB" id="A0A1H8B800"/>
<dbReference type="STRING" id="43775.SAMN04489760_1482"/>
<dbReference type="RefSeq" id="WP_093884892.1">
    <property type="nucleotide sequence ID" value="NZ_FOBS01000048.1"/>
</dbReference>
<organism evidence="1 2">
    <name type="scientific">Syntrophus gentianae</name>
    <dbReference type="NCBI Taxonomy" id="43775"/>
    <lineage>
        <taxon>Bacteria</taxon>
        <taxon>Pseudomonadati</taxon>
        <taxon>Thermodesulfobacteriota</taxon>
        <taxon>Syntrophia</taxon>
        <taxon>Syntrophales</taxon>
        <taxon>Syntrophaceae</taxon>
        <taxon>Syntrophus</taxon>
    </lineage>
</organism>
<name>A0A1H8B800_9BACT</name>
<sequence length="72" mass="7898">MAYSETDLSNLEAAIIALATGSRKVRVAMGDKIVEFSDTDLDKLKSLRRDMMAELPGTANQRYFLTTTGKGL</sequence>
<dbReference type="GO" id="GO:0019058">
    <property type="term" value="P:viral life cycle"/>
    <property type="evidence" value="ECO:0007669"/>
    <property type="project" value="InterPro"/>
</dbReference>
<gene>
    <name evidence="1" type="ORF">SAMN04489760_1482</name>
</gene>
<dbReference type="Proteomes" id="UP000198744">
    <property type="component" value="Unassembled WGS sequence"/>
</dbReference>
<reference evidence="1 2" key="1">
    <citation type="submission" date="2016-10" db="EMBL/GenBank/DDBJ databases">
        <authorList>
            <person name="de Groot N.N."/>
        </authorList>
    </citation>
    <scope>NUCLEOTIDE SEQUENCE [LARGE SCALE GENOMIC DNA]</scope>
    <source>
        <strain evidence="1 2">DSM 8423</strain>
    </source>
</reference>
<evidence type="ECO:0000313" key="1">
    <source>
        <dbReference type="EMBL" id="SEM78826.1"/>
    </source>
</evidence>
<dbReference type="EMBL" id="FOBS01000048">
    <property type="protein sequence ID" value="SEM78826.1"/>
    <property type="molecule type" value="Genomic_DNA"/>
</dbReference>
<dbReference type="Gene3D" id="3.30.1580.10">
    <property type="entry name" value="Head-to-tail joining protein W"/>
    <property type="match status" value="1"/>
</dbReference>
<evidence type="ECO:0000313" key="2">
    <source>
        <dbReference type="Proteomes" id="UP000198744"/>
    </source>
</evidence>